<name>A0A1J0VZY0_9NOCA</name>
<organism evidence="2 3">
    <name type="scientific">Nocardia mangyaensis</name>
    <dbReference type="NCBI Taxonomy" id="2213200"/>
    <lineage>
        <taxon>Bacteria</taxon>
        <taxon>Bacillati</taxon>
        <taxon>Actinomycetota</taxon>
        <taxon>Actinomycetes</taxon>
        <taxon>Mycobacteriales</taxon>
        <taxon>Nocardiaceae</taxon>
        <taxon>Nocardia</taxon>
    </lineage>
</organism>
<dbReference type="KEGG" id="nsl:BOX37_30765"/>
<reference evidence="2" key="1">
    <citation type="submission" date="2016-11" db="EMBL/GenBank/DDBJ databases">
        <authorList>
            <person name="Jaros S."/>
            <person name="Januszkiewicz K."/>
            <person name="Wedrychowicz H."/>
        </authorList>
    </citation>
    <scope>NUCLEOTIDE SEQUENCE [LARGE SCALE GENOMIC DNA]</scope>
    <source>
        <strain evidence="2">Y48</strain>
    </source>
</reference>
<evidence type="ECO:0000313" key="3">
    <source>
        <dbReference type="Proteomes" id="UP000183810"/>
    </source>
</evidence>
<keyword evidence="3" id="KW-1185">Reference proteome</keyword>
<dbReference type="AlphaFoldDB" id="A0A1J0VZY0"/>
<gene>
    <name evidence="2" type="ORF">BOX37_30765</name>
</gene>
<dbReference type="Proteomes" id="UP000183810">
    <property type="component" value="Chromosome"/>
</dbReference>
<accession>A0A1J0VZY0</accession>
<evidence type="ECO:0000256" key="1">
    <source>
        <dbReference type="SAM" id="SignalP"/>
    </source>
</evidence>
<dbReference type="EMBL" id="CP018082">
    <property type="protein sequence ID" value="APE37586.1"/>
    <property type="molecule type" value="Genomic_DNA"/>
</dbReference>
<dbReference type="RefSeq" id="WP_071930752.1">
    <property type="nucleotide sequence ID" value="NZ_CP018082.1"/>
</dbReference>
<keyword evidence="1" id="KW-0732">Signal</keyword>
<sequence>MSVRGGFACSAVFAVAVLAGCAGPETPAPAPSVSPVSSVLPPAQTLAPTQQRYERIRGMLYTVGCASNSCVQTYFACMDGYLTGDPCQLYRDNPPPP</sequence>
<dbReference type="PROSITE" id="PS51257">
    <property type="entry name" value="PROKAR_LIPOPROTEIN"/>
    <property type="match status" value="1"/>
</dbReference>
<feature type="signal peptide" evidence="1">
    <location>
        <begin position="1"/>
        <end position="19"/>
    </location>
</feature>
<evidence type="ECO:0000313" key="2">
    <source>
        <dbReference type="EMBL" id="APE37586.1"/>
    </source>
</evidence>
<proteinExistence type="predicted"/>
<protein>
    <recommendedName>
        <fullName evidence="4">Lipoprotein</fullName>
    </recommendedName>
</protein>
<feature type="chain" id="PRO_5039155427" description="Lipoprotein" evidence="1">
    <location>
        <begin position="20"/>
        <end position="97"/>
    </location>
</feature>
<dbReference type="OrthoDB" id="4558386at2"/>
<evidence type="ECO:0008006" key="4">
    <source>
        <dbReference type="Google" id="ProtNLM"/>
    </source>
</evidence>